<name>A0A2S0P702_9NEIS</name>
<evidence type="ECO:0000259" key="4">
    <source>
        <dbReference type="PROSITE" id="PS50887"/>
    </source>
</evidence>
<dbReference type="SMART" id="SM00267">
    <property type="entry name" value="GGDEF"/>
    <property type="match status" value="1"/>
</dbReference>
<dbReference type="CDD" id="cd01949">
    <property type="entry name" value="GGDEF"/>
    <property type="match status" value="1"/>
</dbReference>
<dbReference type="EC" id="2.7.7.65" evidence="1"/>
<dbReference type="InterPro" id="IPR050469">
    <property type="entry name" value="Diguanylate_Cyclase"/>
</dbReference>
<dbReference type="STRING" id="1122240.GCA_000620105_03309"/>
<gene>
    <name evidence="5" type="ORF">DAI18_02765</name>
</gene>
<feature type="transmembrane region" description="Helical" evidence="3">
    <location>
        <begin position="155"/>
        <end position="175"/>
    </location>
</feature>
<evidence type="ECO:0000256" key="3">
    <source>
        <dbReference type="SAM" id="Phobius"/>
    </source>
</evidence>
<dbReference type="GO" id="GO:0043709">
    <property type="term" value="P:cell adhesion involved in single-species biofilm formation"/>
    <property type="evidence" value="ECO:0007669"/>
    <property type="project" value="TreeGrafter"/>
</dbReference>
<dbReference type="InterPro" id="IPR043128">
    <property type="entry name" value="Rev_trsase/Diguanyl_cyclase"/>
</dbReference>
<dbReference type="Pfam" id="PF17158">
    <property type="entry name" value="MASE4"/>
    <property type="match status" value="1"/>
</dbReference>
<keyword evidence="6" id="KW-1185">Reference proteome</keyword>
<feature type="transmembrane region" description="Helical" evidence="3">
    <location>
        <begin position="77"/>
        <end position="101"/>
    </location>
</feature>
<dbReference type="FunFam" id="3.30.70.270:FF:000001">
    <property type="entry name" value="Diguanylate cyclase domain protein"/>
    <property type="match status" value="1"/>
</dbReference>
<dbReference type="SUPFAM" id="SSF55073">
    <property type="entry name" value="Nucleotide cyclase"/>
    <property type="match status" value="1"/>
</dbReference>
<evidence type="ECO:0000313" key="5">
    <source>
        <dbReference type="EMBL" id="AVY93083.1"/>
    </source>
</evidence>
<evidence type="ECO:0000313" key="6">
    <source>
        <dbReference type="Proteomes" id="UP000244173"/>
    </source>
</evidence>
<comment type="catalytic activity">
    <reaction evidence="2">
        <text>2 GTP = 3',3'-c-di-GMP + 2 diphosphate</text>
        <dbReference type="Rhea" id="RHEA:24898"/>
        <dbReference type="ChEBI" id="CHEBI:33019"/>
        <dbReference type="ChEBI" id="CHEBI:37565"/>
        <dbReference type="ChEBI" id="CHEBI:58805"/>
        <dbReference type="EC" id="2.7.7.65"/>
    </reaction>
</comment>
<dbReference type="EMBL" id="CP028519">
    <property type="protein sequence ID" value="AVY93083.1"/>
    <property type="molecule type" value="Genomic_DNA"/>
</dbReference>
<dbReference type="GO" id="GO:0052621">
    <property type="term" value="F:diguanylate cyclase activity"/>
    <property type="evidence" value="ECO:0007669"/>
    <property type="project" value="UniProtKB-EC"/>
</dbReference>
<reference evidence="5 6" key="1">
    <citation type="submission" date="2018-04" db="EMBL/GenBank/DDBJ databases">
        <title>Denitrifier Microvirgula.</title>
        <authorList>
            <person name="Anderson E."/>
            <person name="Jang J."/>
            <person name="Ishii S."/>
        </authorList>
    </citation>
    <scope>NUCLEOTIDE SEQUENCE [LARGE SCALE GENOMIC DNA]</scope>
    <source>
        <strain evidence="5 6">BE2.4</strain>
    </source>
</reference>
<dbReference type="Pfam" id="PF00990">
    <property type="entry name" value="GGDEF"/>
    <property type="match status" value="1"/>
</dbReference>
<accession>A0A2S0P702</accession>
<dbReference type="NCBIfam" id="TIGR00254">
    <property type="entry name" value="GGDEF"/>
    <property type="match status" value="1"/>
</dbReference>
<keyword evidence="3" id="KW-1133">Transmembrane helix</keyword>
<feature type="transmembrane region" description="Helical" evidence="3">
    <location>
        <begin position="113"/>
        <end position="135"/>
    </location>
</feature>
<dbReference type="GO" id="GO:0005886">
    <property type="term" value="C:plasma membrane"/>
    <property type="evidence" value="ECO:0007669"/>
    <property type="project" value="TreeGrafter"/>
</dbReference>
<dbReference type="PROSITE" id="PS50887">
    <property type="entry name" value="GGDEF"/>
    <property type="match status" value="1"/>
</dbReference>
<dbReference type="PANTHER" id="PTHR45138">
    <property type="entry name" value="REGULATORY COMPONENTS OF SENSORY TRANSDUCTION SYSTEM"/>
    <property type="match status" value="1"/>
</dbReference>
<organism evidence="5 6">
    <name type="scientific">Microvirgula aerodenitrificans</name>
    <dbReference type="NCBI Taxonomy" id="57480"/>
    <lineage>
        <taxon>Bacteria</taxon>
        <taxon>Pseudomonadati</taxon>
        <taxon>Pseudomonadota</taxon>
        <taxon>Betaproteobacteria</taxon>
        <taxon>Neisseriales</taxon>
        <taxon>Aquaspirillaceae</taxon>
        <taxon>Microvirgula</taxon>
    </lineage>
</organism>
<protein>
    <recommendedName>
        <fullName evidence="1">diguanylate cyclase</fullName>
        <ecNumber evidence="1">2.7.7.65</ecNumber>
    </recommendedName>
</protein>
<feature type="transmembrane region" description="Helical" evidence="3">
    <location>
        <begin position="195"/>
        <end position="214"/>
    </location>
</feature>
<dbReference type="AlphaFoldDB" id="A0A2S0P702"/>
<evidence type="ECO:0000256" key="1">
    <source>
        <dbReference type="ARBA" id="ARBA00012528"/>
    </source>
</evidence>
<dbReference type="GO" id="GO:1902201">
    <property type="term" value="P:negative regulation of bacterial-type flagellum-dependent cell motility"/>
    <property type="evidence" value="ECO:0007669"/>
    <property type="project" value="TreeGrafter"/>
</dbReference>
<proteinExistence type="predicted"/>
<dbReference type="InterPro" id="IPR029787">
    <property type="entry name" value="Nucleotide_cyclase"/>
</dbReference>
<dbReference type="PANTHER" id="PTHR45138:SF9">
    <property type="entry name" value="DIGUANYLATE CYCLASE DGCM-RELATED"/>
    <property type="match status" value="1"/>
</dbReference>
<feature type="domain" description="GGDEF" evidence="4">
    <location>
        <begin position="320"/>
        <end position="459"/>
    </location>
</feature>
<feature type="transmembrane region" description="Helical" evidence="3">
    <location>
        <begin position="12"/>
        <end position="32"/>
    </location>
</feature>
<dbReference type="Gene3D" id="3.30.70.270">
    <property type="match status" value="1"/>
</dbReference>
<feature type="transmembrane region" description="Helical" evidence="3">
    <location>
        <begin position="221"/>
        <end position="238"/>
    </location>
</feature>
<sequence length="459" mass="50439">MIELHSVGNIRPHRLFASLCAAMLILAAVLVLPHASQPAPRVPLLVPVFSSAQATLNAIIAYLVLLQFHMERNDPDALISIAFAYSSLLTLVLLVSLPGVLTSDDHFARLAPALGWLWVAKLAGHALLILLAMLLWRKWPARTAARGEIHCRVALVAFVPVLLVGCACALVNGLASNLPLLQDGQGSYASLARGWPGLFILACWACALLSVLLVTRLRRSFDCWLAFSCLAYLLYLTVNFSSALRFTAGWYLSRLFELTASATLLGALLFEVLRMQRQLKTLYQSAYQISIRDGLTGLYSRRYFDTALAHEQQLMAHTRRPLSLLMIDIDFFKRYNDTYGHPAGDDCLRQVAACLQDSARSSDIVARYGGEEFAVILPDTDANEARQAAERLRNAIMARGIPAASPAGRERLVVTVSIGLGCRRSDPQAAGETTLIDEADHALYDAKRQGRNRVACRIL</sequence>
<keyword evidence="3" id="KW-0812">Transmembrane</keyword>
<dbReference type="Proteomes" id="UP000244173">
    <property type="component" value="Chromosome"/>
</dbReference>
<keyword evidence="3" id="KW-0472">Membrane</keyword>
<feature type="transmembrane region" description="Helical" evidence="3">
    <location>
        <begin position="44"/>
        <end position="65"/>
    </location>
</feature>
<dbReference type="InterPro" id="IPR033424">
    <property type="entry name" value="MASE4"/>
</dbReference>
<evidence type="ECO:0000256" key="2">
    <source>
        <dbReference type="ARBA" id="ARBA00034247"/>
    </source>
</evidence>
<feature type="transmembrane region" description="Helical" evidence="3">
    <location>
        <begin position="250"/>
        <end position="270"/>
    </location>
</feature>
<dbReference type="KEGG" id="maer:DAI18_02765"/>
<dbReference type="InterPro" id="IPR000160">
    <property type="entry name" value="GGDEF_dom"/>
</dbReference>